<gene>
    <name evidence="4" type="ORF">JAV76_08275</name>
</gene>
<comment type="caution">
    <text evidence="4">The sequence shown here is derived from an EMBL/GenBank/DDBJ whole genome shotgun (WGS) entry which is preliminary data.</text>
</comment>
<dbReference type="PANTHER" id="PTHR34295:SF1">
    <property type="entry name" value="BIOTIN TRANSPORTER BIOY"/>
    <property type="match status" value="1"/>
</dbReference>
<dbReference type="Pfam" id="PF02632">
    <property type="entry name" value="BioY"/>
    <property type="match status" value="1"/>
</dbReference>
<feature type="transmembrane region" description="Helical" evidence="3">
    <location>
        <begin position="108"/>
        <end position="126"/>
    </location>
</feature>
<comment type="similarity">
    <text evidence="1 2">Belongs to the BioY family.</text>
</comment>
<keyword evidence="2" id="KW-0813">Transport</keyword>
<feature type="transmembrane region" description="Helical" evidence="3">
    <location>
        <begin position="24"/>
        <end position="47"/>
    </location>
</feature>
<dbReference type="RefSeq" id="WP_198733563.1">
    <property type="nucleotide sequence ID" value="NZ_JAEINH010000005.1"/>
</dbReference>
<name>A0A934I690_9MICO</name>
<dbReference type="Gene3D" id="1.10.1760.20">
    <property type="match status" value="1"/>
</dbReference>
<organism evidence="4 5">
    <name type="scientific">Sanguibacter suaedae</name>
    <dbReference type="NCBI Taxonomy" id="2795737"/>
    <lineage>
        <taxon>Bacteria</taxon>
        <taxon>Bacillati</taxon>
        <taxon>Actinomycetota</taxon>
        <taxon>Actinomycetes</taxon>
        <taxon>Micrococcales</taxon>
        <taxon>Sanguibacteraceae</taxon>
        <taxon>Sanguibacter</taxon>
    </lineage>
</organism>
<evidence type="ECO:0000256" key="3">
    <source>
        <dbReference type="SAM" id="Phobius"/>
    </source>
</evidence>
<sequence>MAERLTHDDGKDTLVRRDLDRSSAATDVALVATFSALVAVCAIIPAIPVAGGAVPITLQTFAVMLTGAVLGWKRGGLAVLLYVAVGVAGVPVFSMGRSGPGIFLTQSTGYVAAFTIAAMIIGALVARIPASADRKTRAVWTFFACFGTSLLTIHPLGILGMMWRGNLSFGEAVAADLVFLPGDVLKSAAAAVVATAVVRAFPSLLAGRRERR</sequence>
<keyword evidence="2" id="KW-1003">Cell membrane</keyword>
<dbReference type="InterPro" id="IPR003784">
    <property type="entry name" value="BioY"/>
</dbReference>
<dbReference type="GO" id="GO:0015225">
    <property type="term" value="F:biotin transmembrane transporter activity"/>
    <property type="evidence" value="ECO:0007669"/>
    <property type="project" value="UniProtKB-UniRule"/>
</dbReference>
<dbReference type="AlphaFoldDB" id="A0A934I690"/>
<evidence type="ECO:0000313" key="4">
    <source>
        <dbReference type="EMBL" id="MBI9115006.1"/>
    </source>
</evidence>
<feature type="transmembrane region" description="Helical" evidence="3">
    <location>
        <begin position="53"/>
        <end position="72"/>
    </location>
</feature>
<reference evidence="4" key="1">
    <citation type="submission" date="2020-12" db="EMBL/GenBank/DDBJ databases">
        <title>Sanguibacter suaedae sp. nov., isolated from Suaeda aralocaspica.</title>
        <authorList>
            <person name="Ma Q."/>
        </authorList>
    </citation>
    <scope>NUCLEOTIDE SEQUENCE</scope>
    <source>
        <strain evidence="4">YZGR15</strain>
    </source>
</reference>
<keyword evidence="5" id="KW-1185">Reference proteome</keyword>
<keyword evidence="2 3" id="KW-0472">Membrane</keyword>
<dbReference type="EMBL" id="JAEINH010000005">
    <property type="protein sequence ID" value="MBI9115006.1"/>
    <property type="molecule type" value="Genomic_DNA"/>
</dbReference>
<dbReference type="PANTHER" id="PTHR34295">
    <property type="entry name" value="BIOTIN TRANSPORTER BIOY"/>
    <property type="match status" value="1"/>
</dbReference>
<protein>
    <recommendedName>
        <fullName evidence="2">Biotin transporter</fullName>
    </recommendedName>
</protein>
<feature type="transmembrane region" description="Helical" evidence="3">
    <location>
        <begin position="138"/>
        <end position="164"/>
    </location>
</feature>
<feature type="transmembrane region" description="Helical" evidence="3">
    <location>
        <begin position="184"/>
        <end position="206"/>
    </location>
</feature>
<evidence type="ECO:0000313" key="5">
    <source>
        <dbReference type="Proteomes" id="UP000602087"/>
    </source>
</evidence>
<evidence type="ECO:0000256" key="1">
    <source>
        <dbReference type="ARBA" id="ARBA00010692"/>
    </source>
</evidence>
<accession>A0A934I690</accession>
<keyword evidence="3" id="KW-1133">Transmembrane helix</keyword>
<dbReference type="PIRSF" id="PIRSF016661">
    <property type="entry name" value="BioY"/>
    <property type="match status" value="1"/>
</dbReference>
<dbReference type="GO" id="GO:0005886">
    <property type="term" value="C:plasma membrane"/>
    <property type="evidence" value="ECO:0007669"/>
    <property type="project" value="UniProtKB-SubCell"/>
</dbReference>
<keyword evidence="3" id="KW-0812">Transmembrane</keyword>
<dbReference type="Proteomes" id="UP000602087">
    <property type="component" value="Unassembled WGS sequence"/>
</dbReference>
<evidence type="ECO:0000256" key="2">
    <source>
        <dbReference type="PIRNR" id="PIRNR016661"/>
    </source>
</evidence>
<comment type="subcellular location">
    <subcellularLocation>
        <location evidence="2">Cell membrane</location>
        <topology evidence="2">Multi-pass membrane protein</topology>
    </subcellularLocation>
</comment>
<feature type="transmembrane region" description="Helical" evidence="3">
    <location>
        <begin position="79"/>
        <end position="96"/>
    </location>
</feature>
<proteinExistence type="inferred from homology"/>